<feature type="domain" description="Response regulatory" evidence="7">
    <location>
        <begin position="8"/>
        <end position="126"/>
    </location>
</feature>
<evidence type="ECO:0000313" key="9">
    <source>
        <dbReference type="Proteomes" id="UP001138686"/>
    </source>
</evidence>
<evidence type="ECO:0000313" key="8">
    <source>
        <dbReference type="EMBL" id="MBW2937773.1"/>
    </source>
</evidence>
<dbReference type="InterPro" id="IPR058245">
    <property type="entry name" value="NreC/VraR/RcsB-like_REC"/>
</dbReference>
<dbReference type="InterPro" id="IPR001789">
    <property type="entry name" value="Sig_transdc_resp-reg_receiver"/>
</dbReference>
<evidence type="ECO:0000256" key="3">
    <source>
        <dbReference type="ARBA" id="ARBA00023125"/>
    </source>
</evidence>
<gene>
    <name evidence="8" type="ORF">KXJ69_06615</name>
</gene>
<keyword evidence="1 5" id="KW-0597">Phosphoprotein</keyword>
<keyword evidence="3" id="KW-0238">DNA-binding</keyword>
<evidence type="ECO:0000256" key="1">
    <source>
        <dbReference type="ARBA" id="ARBA00022553"/>
    </source>
</evidence>
<dbReference type="PANTHER" id="PTHR43214:SF41">
    <property type="entry name" value="NITRATE_NITRITE RESPONSE REGULATOR PROTEIN NARP"/>
    <property type="match status" value="1"/>
</dbReference>
<dbReference type="GO" id="GO:0003677">
    <property type="term" value="F:DNA binding"/>
    <property type="evidence" value="ECO:0007669"/>
    <property type="project" value="UniProtKB-KW"/>
</dbReference>
<dbReference type="AlphaFoldDB" id="A0A9X1JX58"/>
<dbReference type="GO" id="GO:0000160">
    <property type="term" value="P:phosphorelay signal transduction system"/>
    <property type="evidence" value="ECO:0007669"/>
    <property type="project" value="InterPro"/>
</dbReference>
<dbReference type="PANTHER" id="PTHR43214">
    <property type="entry name" value="TWO-COMPONENT RESPONSE REGULATOR"/>
    <property type="match status" value="1"/>
</dbReference>
<dbReference type="CDD" id="cd17535">
    <property type="entry name" value="REC_NarL-like"/>
    <property type="match status" value="1"/>
</dbReference>
<evidence type="ECO:0000256" key="5">
    <source>
        <dbReference type="PROSITE-ProRule" id="PRU00169"/>
    </source>
</evidence>
<evidence type="ECO:0000256" key="4">
    <source>
        <dbReference type="ARBA" id="ARBA00023163"/>
    </source>
</evidence>
<dbReference type="InterPro" id="IPR000792">
    <property type="entry name" value="Tscrpt_reg_LuxR_C"/>
</dbReference>
<dbReference type="InterPro" id="IPR039420">
    <property type="entry name" value="WalR-like"/>
</dbReference>
<organism evidence="8 9">
    <name type="scientific">Halomarinibacterium sedimenti</name>
    <dbReference type="NCBI Taxonomy" id="2857106"/>
    <lineage>
        <taxon>Bacteria</taxon>
        <taxon>Pseudomonadati</taxon>
        <taxon>Bacteroidota</taxon>
        <taxon>Flavobacteriia</taxon>
        <taxon>Flavobacteriales</taxon>
        <taxon>Flavobacteriaceae</taxon>
        <taxon>Halomarinibacterium</taxon>
    </lineage>
</organism>
<comment type="caution">
    <text evidence="8">The sequence shown here is derived from an EMBL/GenBank/DDBJ whole genome shotgun (WGS) entry which is preliminary data.</text>
</comment>
<name>A0A9X1JX58_9FLAO</name>
<keyword evidence="4" id="KW-0804">Transcription</keyword>
<feature type="domain" description="HTH luxR-type" evidence="6">
    <location>
        <begin position="148"/>
        <end position="213"/>
    </location>
</feature>
<dbReference type="PROSITE" id="PS50110">
    <property type="entry name" value="RESPONSE_REGULATORY"/>
    <property type="match status" value="1"/>
</dbReference>
<dbReference type="PROSITE" id="PS50043">
    <property type="entry name" value="HTH_LUXR_2"/>
    <property type="match status" value="1"/>
</dbReference>
<dbReference type="Pfam" id="PF00072">
    <property type="entry name" value="Response_reg"/>
    <property type="match status" value="1"/>
</dbReference>
<dbReference type="CDD" id="cd06170">
    <property type="entry name" value="LuxR_C_like"/>
    <property type="match status" value="1"/>
</dbReference>
<feature type="modified residue" description="4-aspartylphosphate" evidence="5">
    <location>
        <position position="61"/>
    </location>
</feature>
<dbReference type="Pfam" id="PF00196">
    <property type="entry name" value="GerE"/>
    <property type="match status" value="1"/>
</dbReference>
<evidence type="ECO:0000259" key="6">
    <source>
        <dbReference type="PROSITE" id="PS50043"/>
    </source>
</evidence>
<dbReference type="Proteomes" id="UP001138686">
    <property type="component" value="Unassembled WGS sequence"/>
</dbReference>
<sequence>MNTLNDNTIAIVDDHLLFASSLEKLINSFQGFRVLFKAQHGLDLIDKLQNLNDLPDIILLDINMPVMNGFETLKWLTENHPTIRVLSLSMDDNEMYILKMLKEGAKGYFLKDIHPKTLEKALLEVMERGFYYSELVTNAMVNSLHSDLPDLDPEFNKNELQFIKLACSELTYKEIADKMKLSPKTVDGYRQDIFKKLGLRNRVGLVMYALKNKMINI</sequence>
<protein>
    <submittedName>
        <fullName evidence="8">Response regulator transcription factor</fullName>
    </submittedName>
</protein>
<dbReference type="RefSeq" id="WP_219052184.1">
    <property type="nucleotide sequence ID" value="NZ_JAHWDP010000002.1"/>
</dbReference>
<proteinExistence type="predicted"/>
<dbReference type="SMART" id="SM00421">
    <property type="entry name" value="HTH_LUXR"/>
    <property type="match status" value="1"/>
</dbReference>
<keyword evidence="9" id="KW-1185">Reference proteome</keyword>
<dbReference type="GO" id="GO:0006355">
    <property type="term" value="P:regulation of DNA-templated transcription"/>
    <property type="evidence" value="ECO:0007669"/>
    <property type="project" value="InterPro"/>
</dbReference>
<keyword evidence="2" id="KW-0805">Transcription regulation</keyword>
<dbReference type="EMBL" id="JAHWDP010000002">
    <property type="protein sequence ID" value="MBW2937773.1"/>
    <property type="molecule type" value="Genomic_DNA"/>
</dbReference>
<evidence type="ECO:0000259" key="7">
    <source>
        <dbReference type="PROSITE" id="PS50110"/>
    </source>
</evidence>
<reference evidence="8" key="1">
    <citation type="submission" date="2021-07" db="EMBL/GenBank/DDBJ databases">
        <title>Aureisphaera sp. CAU 1614 isolated from sea sediment.</title>
        <authorList>
            <person name="Kim W."/>
        </authorList>
    </citation>
    <scope>NUCLEOTIDE SEQUENCE</scope>
    <source>
        <strain evidence="8">CAU 1614</strain>
    </source>
</reference>
<accession>A0A9X1JX58</accession>
<dbReference type="SMART" id="SM00448">
    <property type="entry name" value="REC"/>
    <property type="match status" value="1"/>
</dbReference>
<evidence type="ECO:0000256" key="2">
    <source>
        <dbReference type="ARBA" id="ARBA00023015"/>
    </source>
</evidence>